<keyword evidence="3" id="KW-1185">Reference proteome</keyword>
<keyword evidence="1" id="KW-0732">Signal</keyword>
<feature type="chain" id="PRO_5043754478" evidence="1">
    <location>
        <begin position="22"/>
        <end position="254"/>
    </location>
</feature>
<feature type="signal peptide" evidence="1">
    <location>
        <begin position="1"/>
        <end position="21"/>
    </location>
</feature>
<evidence type="ECO:0000313" key="2">
    <source>
        <dbReference type="EMBL" id="KAK7064223.1"/>
    </source>
</evidence>
<name>A0AAW0EJ19_9AGAR</name>
<evidence type="ECO:0000313" key="3">
    <source>
        <dbReference type="Proteomes" id="UP001362999"/>
    </source>
</evidence>
<reference evidence="2 3" key="1">
    <citation type="journal article" date="2024" name="J Genomics">
        <title>Draft genome sequencing and assembly of Favolaschia claudopus CIRM-BRFM 2984 isolated from oak limbs.</title>
        <authorList>
            <person name="Navarro D."/>
            <person name="Drula E."/>
            <person name="Chaduli D."/>
            <person name="Cazenave R."/>
            <person name="Ahrendt S."/>
            <person name="Wang J."/>
            <person name="Lipzen A."/>
            <person name="Daum C."/>
            <person name="Barry K."/>
            <person name="Grigoriev I.V."/>
            <person name="Favel A."/>
            <person name="Rosso M.N."/>
            <person name="Martin F."/>
        </authorList>
    </citation>
    <scope>NUCLEOTIDE SEQUENCE [LARGE SCALE GENOMIC DNA]</scope>
    <source>
        <strain evidence="2 3">CIRM-BRFM 2984</strain>
    </source>
</reference>
<dbReference type="Proteomes" id="UP001362999">
    <property type="component" value="Unassembled WGS sequence"/>
</dbReference>
<gene>
    <name evidence="2" type="ORF">R3P38DRAFT_2823121</name>
</gene>
<proteinExistence type="predicted"/>
<organism evidence="2 3">
    <name type="scientific">Favolaschia claudopus</name>
    <dbReference type="NCBI Taxonomy" id="2862362"/>
    <lineage>
        <taxon>Eukaryota</taxon>
        <taxon>Fungi</taxon>
        <taxon>Dikarya</taxon>
        <taxon>Basidiomycota</taxon>
        <taxon>Agaricomycotina</taxon>
        <taxon>Agaricomycetes</taxon>
        <taxon>Agaricomycetidae</taxon>
        <taxon>Agaricales</taxon>
        <taxon>Marasmiineae</taxon>
        <taxon>Mycenaceae</taxon>
        <taxon>Favolaschia</taxon>
    </lineage>
</organism>
<accession>A0AAW0EJ19</accession>
<comment type="caution">
    <text evidence="2">The sequence shown here is derived from an EMBL/GenBank/DDBJ whole genome shotgun (WGS) entry which is preliminary data.</text>
</comment>
<evidence type="ECO:0000256" key="1">
    <source>
        <dbReference type="SAM" id="SignalP"/>
    </source>
</evidence>
<dbReference type="EMBL" id="JAWWNJ010000001">
    <property type="protein sequence ID" value="KAK7064223.1"/>
    <property type="molecule type" value="Genomic_DNA"/>
</dbReference>
<sequence>MPSVACTILLAIQAASFLALGGFSPASTVALASPVSSPFPANSPTSLLGARVNRRADAKLLSRLSNVSPAASRPPQHGSSANTTQLVEKLRASHDKLQANAATMKKLASRSHPRSNYGDNTAFQQECVSGMNAYKTNFGEFQGTLIILGGLDKGLACYDHLDDVETLVKDVVNLHKDTLSYANNLVESIPLLAGLLEPALYEIKCLVDELLDATENFVDCVLNITINFLVTLLPALQPLLQALCDLGTGLLCLL</sequence>
<dbReference type="AlphaFoldDB" id="A0AAW0EJ19"/>
<protein>
    <submittedName>
        <fullName evidence="2">Uncharacterized protein</fullName>
    </submittedName>
</protein>